<evidence type="ECO:0000313" key="2">
    <source>
        <dbReference type="EMBL" id="KAF5613782.1"/>
    </source>
</evidence>
<dbReference type="GeneID" id="59316592"/>
<evidence type="ECO:0000256" key="1">
    <source>
        <dbReference type="SAM" id="MobiDB-lite"/>
    </source>
</evidence>
<gene>
    <name evidence="2" type="ORF">FSUBG_394</name>
</gene>
<feature type="region of interest" description="Disordered" evidence="1">
    <location>
        <begin position="484"/>
        <end position="548"/>
    </location>
</feature>
<dbReference type="OrthoDB" id="5371646at2759"/>
<feature type="compositionally biased region" description="Polar residues" evidence="1">
    <location>
        <begin position="264"/>
        <end position="286"/>
    </location>
</feature>
<evidence type="ECO:0008006" key="4">
    <source>
        <dbReference type="Google" id="ProtNLM"/>
    </source>
</evidence>
<feature type="compositionally biased region" description="Polar residues" evidence="1">
    <location>
        <begin position="1007"/>
        <end position="1018"/>
    </location>
</feature>
<accession>A0A8H5QEG8</accession>
<reference evidence="2 3" key="1">
    <citation type="submission" date="2020-05" db="EMBL/GenBank/DDBJ databases">
        <title>Identification and distribution of gene clusters putatively required for synthesis of sphingolipid metabolism inhibitors in phylogenetically diverse species of the filamentous fungus Fusarium.</title>
        <authorList>
            <person name="Kim H.-S."/>
            <person name="Busman M."/>
            <person name="Brown D.W."/>
            <person name="Divon H."/>
            <person name="Uhlig S."/>
            <person name="Proctor R.H."/>
        </authorList>
    </citation>
    <scope>NUCLEOTIDE SEQUENCE [LARGE SCALE GENOMIC DNA]</scope>
    <source>
        <strain evidence="2 3">NRRL 66333</strain>
    </source>
</reference>
<feature type="region of interest" description="Disordered" evidence="1">
    <location>
        <begin position="257"/>
        <end position="297"/>
    </location>
</feature>
<comment type="caution">
    <text evidence="2">The sequence shown here is derived from an EMBL/GenBank/DDBJ whole genome shotgun (WGS) entry which is preliminary data.</text>
</comment>
<keyword evidence="3" id="KW-1185">Reference proteome</keyword>
<feature type="compositionally biased region" description="Low complexity" evidence="1">
    <location>
        <begin position="819"/>
        <end position="831"/>
    </location>
</feature>
<feature type="region of interest" description="Disordered" evidence="1">
    <location>
        <begin position="992"/>
        <end position="1038"/>
    </location>
</feature>
<dbReference type="Proteomes" id="UP000547976">
    <property type="component" value="Unassembled WGS sequence"/>
</dbReference>
<evidence type="ECO:0000313" key="3">
    <source>
        <dbReference type="Proteomes" id="UP000547976"/>
    </source>
</evidence>
<name>A0A8H5QEG8_GIBSU</name>
<dbReference type="PANTHER" id="PTHR38166:SF1">
    <property type="entry name" value="C2H2-TYPE DOMAIN-CONTAINING PROTEIN"/>
    <property type="match status" value="1"/>
</dbReference>
<dbReference type="PANTHER" id="PTHR38166">
    <property type="entry name" value="C2H2-TYPE DOMAIN-CONTAINING PROTEIN-RELATED"/>
    <property type="match status" value="1"/>
</dbReference>
<dbReference type="EMBL" id="JAAOAV010000002">
    <property type="protein sequence ID" value="KAF5613782.1"/>
    <property type="molecule type" value="Genomic_DNA"/>
</dbReference>
<sequence length="1038" mass="114675">MSSTTTHSSSLPVVERGRLSIQRFMPRNSGSKYKDCFGAEYHTIQRRPFHNITLWRIVGELASKAENIRRSLSNLIDELLARPQAVPNLPPYAIHCLLIGVSKRHAAPFVTIVTSVEWLSISLKSTITNAKFLNAFPDWHCFRLPINPEVAAPNDLQVSNPTNGYGSSAGEYKVFVLGSALPTRVNAIKVEIWKNTSYVGEATVGGMIVMGGEEFAVTVAHVIYPQQPCSPGTFEIDESELNFLAGYEARDDAQYANSLGDITPGSSPSTPSAERPSNLSSSSIPQDSYGYSDENGDLRKPKTMIGYLAFVSCSDSERQGSFGALDWALIKLDPRISEASQFMPDLRINISRLNSPDDKVKDITILTASAPISGTVISEAIFGIPGFKTPQPVRVVNNGNIHQGDSGSMVVQKGTGILMGILIGVCRPLNEAYILTIEDLLQDIKAQIGEEVMPLLRENPPEQPNNSHALDECTQTGFDNLQDEAEGESSGILHTSPSSSYPLASENPKSSNLQDDENEEPSDQCGNSTTPNIRRGSPVYEVEREGKRPRLHSKTDGYLRFPDPNELQEYIFACPFEKYDPDRCARCSSYIMKTFEDVIQHIERKHLLKTVDHYCPFCRLEFPDEESLDNHCISLSCPYTPVESKDVAVMLPAEFTRLIDTLTSSEVRNSSGVEKWNQLWALLFHCQPPSSPYRDLVVLSRHRAEEDRLAGELGLCLERHGITPTAGVIDSMCTDLLRGFFSELPTPTTPFVNSPTTGDTLTSFGTNWDRSRLEESDALRHMSSTSYSSVNLVPPTTSLSLEASVDRTQGIQRRTHNIPSSPSYSSPGSSSAQRDEEADSLRTSISSLPKVHGMEPFNEQEERHLLAEIIKHSQLDIQYLENLVRHIEPNWMQMQLPNGRNMAQCMETAQNMYIGLRGMKQKAYEEEPNTAQAPPAKKKKGRPAYAGQDVTSQRPFNPTPIIAKPFAQRLQNAHSVFRPIAPAPALAASLPPWPLPPSFRRPLPVDSHNTLRNPDPHQSSITSTAVSSSPGKASGDKN</sequence>
<feature type="compositionally biased region" description="Low complexity" evidence="1">
    <location>
        <begin position="1019"/>
        <end position="1029"/>
    </location>
</feature>
<proteinExistence type="predicted"/>
<protein>
    <recommendedName>
        <fullName evidence="4">Serine protease</fullName>
    </recommendedName>
</protein>
<dbReference type="RefSeq" id="XP_036543917.1">
    <property type="nucleotide sequence ID" value="XM_036681874.1"/>
</dbReference>
<feature type="region of interest" description="Disordered" evidence="1">
    <location>
        <begin position="812"/>
        <end position="848"/>
    </location>
</feature>
<dbReference type="AlphaFoldDB" id="A0A8H5QEG8"/>
<organism evidence="2 3">
    <name type="scientific">Gibberella subglutinans</name>
    <name type="common">Fusarium subglutinans</name>
    <dbReference type="NCBI Taxonomy" id="42677"/>
    <lineage>
        <taxon>Eukaryota</taxon>
        <taxon>Fungi</taxon>
        <taxon>Dikarya</taxon>
        <taxon>Ascomycota</taxon>
        <taxon>Pezizomycotina</taxon>
        <taxon>Sordariomycetes</taxon>
        <taxon>Hypocreomycetidae</taxon>
        <taxon>Hypocreales</taxon>
        <taxon>Nectriaceae</taxon>
        <taxon>Fusarium</taxon>
        <taxon>Fusarium fujikuroi species complex</taxon>
    </lineage>
</organism>
<feature type="region of interest" description="Disordered" evidence="1">
    <location>
        <begin position="924"/>
        <end position="957"/>
    </location>
</feature>
<feature type="compositionally biased region" description="Polar residues" evidence="1">
    <location>
        <begin position="492"/>
        <end position="513"/>
    </location>
</feature>